<name>A0ABU2C354_9BURK</name>
<gene>
    <name evidence="1" type="ORF">J2X19_000320</name>
</gene>
<proteinExistence type="predicted"/>
<protein>
    <submittedName>
        <fullName evidence="1">Uncharacterized protein</fullName>
    </submittedName>
</protein>
<reference evidence="1 2" key="1">
    <citation type="submission" date="2023-07" db="EMBL/GenBank/DDBJ databases">
        <title>Sorghum-associated microbial communities from plants grown in Nebraska, USA.</title>
        <authorList>
            <person name="Schachtman D."/>
        </authorList>
    </citation>
    <scope>NUCLEOTIDE SEQUENCE [LARGE SCALE GENOMIC DNA]</scope>
    <source>
        <strain evidence="1 2">BE313</strain>
    </source>
</reference>
<organism evidence="1 2">
    <name type="scientific">Rhodoferax ferrireducens</name>
    <dbReference type="NCBI Taxonomy" id="192843"/>
    <lineage>
        <taxon>Bacteria</taxon>
        <taxon>Pseudomonadati</taxon>
        <taxon>Pseudomonadota</taxon>
        <taxon>Betaproteobacteria</taxon>
        <taxon>Burkholderiales</taxon>
        <taxon>Comamonadaceae</taxon>
        <taxon>Rhodoferax</taxon>
    </lineage>
</organism>
<evidence type="ECO:0000313" key="1">
    <source>
        <dbReference type="EMBL" id="MDR7375662.1"/>
    </source>
</evidence>
<evidence type="ECO:0000313" key="2">
    <source>
        <dbReference type="Proteomes" id="UP001180487"/>
    </source>
</evidence>
<keyword evidence="2" id="KW-1185">Reference proteome</keyword>
<comment type="caution">
    <text evidence="1">The sequence shown here is derived from an EMBL/GenBank/DDBJ whole genome shotgun (WGS) entry which is preliminary data.</text>
</comment>
<dbReference type="EMBL" id="JAVDXT010000001">
    <property type="protein sequence ID" value="MDR7375662.1"/>
    <property type="molecule type" value="Genomic_DNA"/>
</dbReference>
<sequence length="37" mass="3674">MPGPTTGCNSNAGMLRAAGLADVSLVDWNAVLTATPT</sequence>
<dbReference type="Proteomes" id="UP001180487">
    <property type="component" value="Unassembled WGS sequence"/>
</dbReference>
<accession>A0ABU2C354</accession>